<evidence type="ECO:0000313" key="2">
    <source>
        <dbReference type="Proteomes" id="UP000178372"/>
    </source>
</evidence>
<gene>
    <name evidence="1" type="ORF">A2690_00375</name>
</gene>
<dbReference type="GO" id="GO:0016884">
    <property type="term" value="F:carbon-nitrogen ligase activity, with glutamine as amido-N-donor"/>
    <property type="evidence" value="ECO:0007669"/>
    <property type="project" value="InterPro"/>
</dbReference>
<dbReference type="InterPro" id="IPR019004">
    <property type="entry name" value="YqeY/Aim41"/>
</dbReference>
<proteinExistence type="predicted"/>
<evidence type="ECO:0008006" key="3">
    <source>
        <dbReference type="Google" id="ProtNLM"/>
    </source>
</evidence>
<protein>
    <recommendedName>
        <fullName evidence="3">Glutamyl-tRNA amidotransferase</fullName>
    </recommendedName>
</protein>
<dbReference type="Gene3D" id="1.10.1510.10">
    <property type="entry name" value="Uncharacterised protein YqeY/AIM41 PF09424, N-terminal domain"/>
    <property type="match status" value="1"/>
</dbReference>
<sequence length="146" mass="16690">MLLQLLQDNLNKSLIAHAVKEVEALRYLLSQIKNVSIDLKRDLNDEEVVSCIRRQVKQLQESVILFKQQNRDDLVGGYSSQIDIYLRYLPKELGDEELTQEIKKLLGAKKQNANFNPKQFIGTAVSSLKDRASPQRIVSVVNNLIQ</sequence>
<dbReference type="InterPro" id="IPR003789">
    <property type="entry name" value="Asn/Gln_tRNA_amidoTrase-B-like"/>
</dbReference>
<dbReference type="Pfam" id="PF09424">
    <property type="entry name" value="YqeY"/>
    <property type="match status" value="1"/>
</dbReference>
<evidence type="ECO:0000313" key="1">
    <source>
        <dbReference type="EMBL" id="OGK15219.1"/>
    </source>
</evidence>
<dbReference type="Proteomes" id="UP000178372">
    <property type="component" value="Unassembled WGS sequence"/>
</dbReference>
<reference evidence="1 2" key="1">
    <citation type="journal article" date="2016" name="Nat. Commun.">
        <title>Thousands of microbial genomes shed light on interconnected biogeochemical processes in an aquifer system.</title>
        <authorList>
            <person name="Anantharaman K."/>
            <person name="Brown C.T."/>
            <person name="Hug L.A."/>
            <person name="Sharon I."/>
            <person name="Castelle C.J."/>
            <person name="Probst A.J."/>
            <person name="Thomas B.C."/>
            <person name="Singh A."/>
            <person name="Wilkins M.J."/>
            <person name="Karaoz U."/>
            <person name="Brodie E.L."/>
            <person name="Williams K.H."/>
            <person name="Hubbard S.S."/>
            <person name="Banfield J.F."/>
        </authorList>
    </citation>
    <scope>NUCLEOTIDE SEQUENCE [LARGE SCALE GENOMIC DNA]</scope>
</reference>
<organism evidence="1 2">
    <name type="scientific">Candidatus Roizmanbacteria bacterium RIFCSPHIGHO2_01_FULL_39_12b</name>
    <dbReference type="NCBI Taxonomy" id="1802030"/>
    <lineage>
        <taxon>Bacteria</taxon>
        <taxon>Candidatus Roizmaniibacteriota</taxon>
    </lineage>
</organism>
<name>A0A1F7G8J9_9BACT</name>
<accession>A0A1F7G8J9</accession>
<dbReference type="PANTHER" id="PTHR28055">
    <property type="entry name" value="ALTERED INHERITANCE OF MITOCHONDRIA PROTEIN 41, MITOCHONDRIAL"/>
    <property type="match status" value="1"/>
</dbReference>
<dbReference type="SUPFAM" id="SSF89095">
    <property type="entry name" value="GatB/YqeY motif"/>
    <property type="match status" value="1"/>
</dbReference>
<dbReference type="AlphaFoldDB" id="A0A1F7G8J9"/>
<dbReference type="EMBL" id="MFZF01000033">
    <property type="protein sequence ID" value="OGK15219.1"/>
    <property type="molecule type" value="Genomic_DNA"/>
</dbReference>
<comment type="caution">
    <text evidence="1">The sequence shown here is derived from an EMBL/GenBank/DDBJ whole genome shotgun (WGS) entry which is preliminary data.</text>
</comment>
<dbReference type="PANTHER" id="PTHR28055:SF1">
    <property type="entry name" value="ALTERED INHERITANCE OF MITOCHONDRIA PROTEIN 41, MITOCHONDRIAL"/>
    <property type="match status" value="1"/>
</dbReference>
<dbReference type="InterPro" id="IPR042184">
    <property type="entry name" value="YqeY/Aim41_N"/>
</dbReference>